<keyword evidence="2" id="KW-1185">Reference proteome</keyword>
<dbReference type="AlphaFoldDB" id="A0A4U8TA34"/>
<dbReference type="Gene3D" id="3.10.129.140">
    <property type="entry name" value="Helicobacter TNF-alpha-Inducing protein"/>
    <property type="match status" value="1"/>
</dbReference>
<gene>
    <name evidence="1" type="ORF">LS71_005560</name>
</gene>
<name>A0A4U8TA34_9HELI</name>
<dbReference type="InterPro" id="IPR002217">
    <property type="entry name" value="Lipo_LPP20"/>
</dbReference>
<proteinExistence type="predicted"/>
<evidence type="ECO:0008006" key="3">
    <source>
        <dbReference type="Google" id="ProtNLM"/>
    </source>
</evidence>
<dbReference type="GO" id="GO:0009279">
    <property type="term" value="C:cell outer membrane"/>
    <property type="evidence" value="ECO:0007669"/>
    <property type="project" value="InterPro"/>
</dbReference>
<reference evidence="1 2" key="1">
    <citation type="journal article" date="2014" name="Genome Announc.">
        <title>Draft genome sequences of eight enterohepatic helicobacter species isolated from both laboratory and wild rodents.</title>
        <authorList>
            <person name="Sheh A."/>
            <person name="Shen Z."/>
            <person name="Fox J.G."/>
        </authorList>
    </citation>
    <scope>NUCLEOTIDE SEQUENCE [LARGE SCALE GENOMIC DNA]</scope>
    <source>
        <strain evidence="1 2">MIT 09-6949</strain>
    </source>
</reference>
<dbReference type="Proteomes" id="UP000029733">
    <property type="component" value="Unassembled WGS sequence"/>
</dbReference>
<protein>
    <recommendedName>
        <fullName evidence="3">Lipoprotein</fullName>
    </recommendedName>
</protein>
<evidence type="ECO:0000313" key="1">
    <source>
        <dbReference type="EMBL" id="TLD96533.1"/>
    </source>
</evidence>
<dbReference type="STRING" id="1677920.LS71_03315"/>
<organism evidence="1 2">
    <name type="scientific">Helicobacter jaachi</name>
    <dbReference type="NCBI Taxonomy" id="1677920"/>
    <lineage>
        <taxon>Bacteria</taxon>
        <taxon>Pseudomonadati</taxon>
        <taxon>Campylobacterota</taxon>
        <taxon>Epsilonproteobacteria</taxon>
        <taxon>Campylobacterales</taxon>
        <taxon>Helicobacteraceae</taxon>
        <taxon>Helicobacter</taxon>
    </lineage>
</organism>
<dbReference type="EMBL" id="JRPR02000003">
    <property type="protein sequence ID" value="TLD96533.1"/>
    <property type="molecule type" value="Genomic_DNA"/>
</dbReference>
<evidence type="ECO:0000313" key="2">
    <source>
        <dbReference type="Proteomes" id="UP000029733"/>
    </source>
</evidence>
<dbReference type="PROSITE" id="PS51257">
    <property type="entry name" value="PROKAR_LIPOPROTEIN"/>
    <property type="match status" value="1"/>
</dbReference>
<comment type="caution">
    <text evidence="1">The sequence shown here is derived from an EMBL/GenBank/DDBJ whole genome shotgun (WGS) entry which is preliminary data.</text>
</comment>
<dbReference type="RefSeq" id="WP_034353625.1">
    <property type="nucleotide sequence ID" value="NZ_JRPR02000003.1"/>
</dbReference>
<accession>A0A4U8TA34</accession>
<dbReference type="PRINTS" id="PR01019">
    <property type="entry name" value="LIPOLPP20"/>
</dbReference>
<sequence length="197" mass="20809">MKTNVKHIIAGGMLAALFIAGCGDKDDALGEGAKKIDKKALQALNIQGAPNWVLNGGQGDMSAIGTADIVNGDLGYARTEALALARDELARQVATEIEGVINRAASMSMGTSAQDAQVSKASEQITKQSVSQTLSGTKQTDTWITQDATKIFVLIKLNPELKAKLQANVKKEINKSALPAKVKQEAIKSVDTSFVIE</sequence>
<dbReference type="OrthoDB" id="5323896at2"/>